<dbReference type="InterPro" id="IPR011109">
    <property type="entry name" value="DNA_bind_recombinase_dom"/>
</dbReference>
<dbReference type="InterPro" id="IPR036162">
    <property type="entry name" value="Resolvase-like_N_sf"/>
</dbReference>
<accession>A0A2A7B4N8</accession>
<proteinExistence type="predicted"/>
<comment type="caution">
    <text evidence="4">The sequence shown here is derived from an EMBL/GenBank/DDBJ whole genome shotgun (WGS) entry which is preliminary data.</text>
</comment>
<dbReference type="AlphaFoldDB" id="A0A2A7B4N8"/>
<dbReference type="GO" id="GO:0003677">
    <property type="term" value="F:DNA binding"/>
    <property type="evidence" value="ECO:0007669"/>
    <property type="project" value="InterPro"/>
</dbReference>
<dbReference type="InterPro" id="IPR006119">
    <property type="entry name" value="Resolv_N"/>
</dbReference>
<dbReference type="Gene3D" id="3.40.50.1390">
    <property type="entry name" value="Resolvase, N-terminal catalytic domain"/>
    <property type="match status" value="1"/>
</dbReference>
<dbReference type="OrthoDB" id="9784557at2"/>
<dbReference type="PANTHER" id="PTHR30461">
    <property type="entry name" value="DNA-INVERTASE FROM LAMBDOID PROPHAGE"/>
    <property type="match status" value="1"/>
</dbReference>
<feature type="domain" description="Recombinase" evidence="3">
    <location>
        <begin position="211"/>
        <end position="350"/>
    </location>
</feature>
<evidence type="ECO:0000259" key="3">
    <source>
        <dbReference type="PROSITE" id="PS51737"/>
    </source>
</evidence>
<evidence type="ECO:0000256" key="1">
    <source>
        <dbReference type="SAM" id="Coils"/>
    </source>
</evidence>
<name>A0A2A7B4N8_9FIRM</name>
<evidence type="ECO:0000259" key="2">
    <source>
        <dbReference type="PROSITE" id="PS51736"/>
    </source>
</evidence>
<dbReference type="PROSITE" id="PS51737">
    <property type="entry name" value="RECOMBINASE_DNA_BIND"/>
    <property type="match status" value="1"/>
</dbReference>
<evidence type="ECO:0000313" key="5">
    <source>
        <dbReference type="Proteomes" id="UP000220904"/>
    </source>
</evidence>
<dbReference type="SUPFAM" id="SSF53041">
    <property type="entry name" value="Resolvase-like"/>
    <property type="match status" value="1"/>
</dbReference>
<organism evidence="4 5">
    <name type="scientific">Faecalibacterium prausnitzii</name>
    <dbReference type="NCBI Taxonomy" id="853"/>
    <lineage>
        <taxon>Bacteria</taxon>
        <taxon>Bacillati</taxon>
        <taxon>Bacillota</taxon>
        <taxon>Clostridia</taxon>
        <taxon>Eubacteriales</taxon>
        <taxon>Oscillospiraceae</taxon>
        <taxon>Faecalibacterium</taxon>
    </lineage>
</organism>
<dbReference type="InterPro" id="IPR038109">
    <property type="entry name" value="DNA_bind_recomb_sf"/>
</dbReference>
<dbReference type="Proteomes" id="UP000220904">
    <property type="component" value="Unassembled WGS sequence"/>
</dbReference>
<sequence length="553" mass="65245">MKLRTCWKNCIKSRWGSMKYLHERRSRLMARVSKKVSAAQREAENAPHRIWKTAIYARLSDFDDVLRDMESLEVQISYIKEYINHRDDLMLLDVFADKRCTGTNFDRPEFERLLKALQERKIDCIVVKDFSRLGRNFVETGQYLEQVFPLFGVRFIAINDNYDSLNRQSRDGMLVPIKSMINEMYSKDLSQKIQSCFRSKEARGEIYTPVPFGYKKDQKNHLVLDEEVSDVVVRIFLWKKSGMKEREIAKKLSAQGTPTPFTRRCQLGYMRNTSRVKAPAWQPAFVTKVLENPVYTGTMVYNRIAYDETYRKIGENPRESWRMVPDNHPAIISWELFDEVSTLREDEQAVKEERKKWCRQRRKNNPNIFKGRIFCKKCGEKLVCHWQSDGTLYFYCASCHVSISEKDLWNGINKELHQRMEEHRDLQKLVRKSSGKSKLQSKEIAIKREIEQASGNIVRLESQKRSGYEQYVLGKLSKEKFLELKQGVENEIVLLKQTKSEREKELAVVQEELQQKKQIAGNTEVLLTVDNLLQYVKKIEVDRRKITYTEFVF</sequence>
<dbReference type="InterPro" id="IPR050639">
    <property type="entry name" value="SSR_resolvase"/>
</dbReference>
<dbReference type="Pfam" id="PF00239">
    <property type="entry name" value="Resolvase"/>
    <property type="match status" value="1"/>
</dbReference>
<dbReference type="SMART" id="SM00857">
    <property type="entry name" value="Resolvase"/>
    <property type="match status" value="1"/>
</dbReference>
<feature type="domain" description="Resolvase/invertase-type recombinase catalytic" evidence="2">
    <location>
        <begin position="52"/>
        <end position="204"/>
    </location>
</feature>
<evidence type="ECO:0000313" key="4">
    <source>
        <dbReference type="EMBL" id="PDX86350.1"/>
    </source>
</evidence>
<feature type="coiled-coil region" evidence="1">
    <location>
        <begin position="485"/>
        <end position="519"/>
    </location>
</feature>
<dbReference type="Gene3D" id="3.90.1750.20">
    <property type="entry name" value="Putative Large Serine Recombinase, Chain B, Domain 2"/>
    <property type="match status" value="1"/>
</dbReference>
<dbReference type="PANTHER" id="PTHR30461:SF23">
    <property type="entry name" value="DNA RECOMBINASE-RELATED"/>
    <property type="match status" value="1"/>
</dbReference>
<dbReference type="Pfam" id="PF07508">
    <property type="entry name" value="Recombinase"/>
    <property type="match status" value="1"/>
</dbReference>
<protein>
    <recommendedName>
        <fullName evidence="6">Recombinase</fullName>
    </recommendedName>
</protein>
<reference evidence="4 5" key="1">
    <citation type="journal article" date="2017" name="Front. Microbiol.">
        <title>New Insights into the Diversity of the Genus Faecalibacterium.</title>
        <authorList>
            <person name="Benevides L."/>
            <person name="Burman S."/>
            <person name="Martin R."/>
            <person name="Robert V."/>
            <person name="Thomas M."/>
            <person name="Miquel S."/>
            <person name="Chain F."/>
            <person name="Sokol H."/>
            <person name="Bermudez-Humaran L.G."/>
            <person name="Morrison M."/>
            <person name="Langella P."/>
            <person name="Azevedo V.A."/>
            <person name="Chatel J.M."/>
            <person name="Soares S."/>
        </authorList>
    </citation>
    <scope>NUCLEOTIDE SEQUENCE [LARGE SCALE GENOMIC DNA]</scope>
    <source>
        <strain evidence="4 5">AHMP21</strain>
    </source>
</reference>
<dbReference type="EMBL" id="NOUV01000014">
    <property type="protein sequence ID" value="PDX86350.1"/>
    <property type="molecule type" value="Genomic_DNA"/>
</dbReference>
<dbReference type="GO" id="GO:0000150">
    <property type="term" value="F:DNA strand exchange activity"/>
    <property type="evidence" value="ECO:0007669"/>
    <property type="project" value="InterPro"/>
</dbReference>
<dbReference type="PROSITE" id="PS51736">
    <property type="entry name" value="RECOMBINASES_3"/>
    <property type="match status" value="1"/>
</dbReference>
<evidence type="ECO:0008006" key="6">
    <source>
        <dbReference type="Google" id="ProtNLM"/>
    </source>
</evidence>
<keyword evidence="1" id="KW-0175">Coiled coil</keyword>
<gene>
    <name evidence="4" type="ORF">CHR60_06230</name>
</gene>